<dbReference type="Gene3D" id="3.20.20.440">
    <property type="entry name" value="D-Lysine 5,6-aminomutase alpha subunit"/>
    <property type="match status" value="1"/>
</dbReference>
<accession>X0TVT2</accession>
<dbReference type="Pfam" id="PF09043">
    <property type="entry name" value="Lys-AminoMut_A"/>
    <property type="match status" value="1"/>
</dbReference>
<protein>
    <recommendedName>
        <fullName evidence="2">D-Lysine 5,6-aminomutase alpha subunit domain-containing protein</fullName>
    </recommendedName>
</protein>
<gene>
    <name evidence="3" type="ORF">S01H1_08930</name>
</gene>
<dbReference type="InterPro" id="IPR016176">
    <property type="entry name" value="Cbl-dep_enz_cat"/>
</dbReference>
<dbReference type="AlphaFoldDB" id="X0TVT2"/>
<dbReference type="GO" id="GO:0003824">
    <property type="term" value="F:catalytic activity"/>
    <property type="evidence" value="ECO:0007669"/>
    <property type="project" value="InterPro"/>
</dbReference>
<dbReference type="InterPro" id="IPR015130">
    <property type="entry name" value="Lys-AminoMut_A"/>
</dbReference>
<dbReference type="SUPFAM" id="SSF51703">
    <property type="entry name" value="Cobalamin (vitamin B12)-dependent enzymes"/>
    <property type="match status" value="1"/>
</dbReference>
<dbReference type="GO" id="GO:0031419">
    <property type="term" value="F:cobalamin binding"/>
    <property type="evidence" value="ECO:0007669"/>
    <property type="project" value="InterPro"/>
</dbReference>
<proteinExistence type="predicted"/>
<name>X0TVT2_9ZZZZ</name>
<comment type="caution">
    <text evidence="3">The sequence shown here is derived from an EMBL/GenBank/DDBJ whole genome shotgun (WGS) entry which is preliminary data.</text>
</comment>
<sequence>MGKLNLNKQKIAACRKHAKKIADDLQVIIDRHTTVSIERAILRLFGVDGVNRLGVPYPNVIGDRIKKSGLLQYGIANVIAYMMTCYNKDFEAVTSSIAQSRIKPSFDKDFSGRKLHPIMKRLCRYGITGIEKSKRQRQEQEKKFPMGSTPWLYA</sequence>
<feature type="domain" description="D-Lysine 5,6-aminomutase alpha subunit" evidence="2">
    <location>
        <begin position="4"/>
        <end position="153"/>
    </location>
</feature>
<feature type="region of interest" description="Disordered" evidence="1">
    <location>
        <begin position="133"/>
        <end position="154"/>
    </location>
</feature>
<dbReference type="EMBL" id="BARS01004568">
    <property type="protein sequence ID" value="GAF80230.1"/>
    <property type="molecule type" value="Genomic_DNA"/>
</dbReference>
<dbReference type="InterPro" id="IPR037086">
    <property type="entry name" value="Lys-AminoMut_asu_sf"/>
</dbReference>
<evidence type="ECO:0000259" key="2">
    <source>
        <dbReference type="Pfam" id="PF09043"/>
    </source>
</evidence>
<reference evidence="3" key="1">
    <citation type="journal article" date="2014" name="Front. Microbiol.">
        <title>High frequency of phylogenetically diverse reductive dehalogenase-homologous genes in deep subseafloor sedimentary metagenomes.</title>
        <authorList>
            <person name="Kawai M."/>
            <person name="Futagami T."/>
            <person name="Toyoda A."/>
            <person name="Takaki Y."/>
            <person name="Nishi S."/>
            <person name="Hori S."/>
            <person name="Arai W."/>
            <person name="Tsubouchi T."/>
            <person name="Morono Y."/>
            <person name="Uchiyama I."/>
            <person name="Ito T."/>
            <person name="Fujiyama A."/>
            <person name="Inagaki F."/>
            <person name="Takami H."/>
        </authorList>
    </citation>
    <scope>NUCLEOTIDE SEQUENCE</scope>
    <source>
        <strain evidence="3">Expedition CK06-06</strain>
    </source>
</reference>
<evidence type="ECO:0000256" key="1">
    <source>
        <dbReference type="SAM" id="MobiDB-lite"/>
    </source>
</evidence>
<feature type="non-terminal residue" evidence="3">
    <location>
        <position position="154"/>
    </location>
</feature>
<feature type="compositionally biased region" description="Basic and acidic residues" evidence="1">
    <location>
        <begin position="133"/>
        <end position="144"/>
    </location>
</feature>
<evidence type="ECO:0000313" key="3">
    <source>
        <dbReference type="EMBL" id="GAF80230.1"/>
    </source>
</evidence>
<organism evidence="3">
    <name type="scientific">marine sediment metagenome</name>
    <dbReference type="NCBI Taxonomy" id="412755"/>
    <lineage>
        <taxon>unclassified sequences</taxon>
        <taxon>metagenomes</taxon>
        <taxon>ecological metagenomes</taxon>
    </lineage>
</organism>